<protein>
    <submittedName>
        <fullName evidence="1">Uncharacterized protein</fullName>
    </submittedName>
</protein>
<dbReference type="EMBL" id="CM056802">
    <property type="protein sequence ID" value="KAJ8708083.1"/>
    <property type="molecule type" value="Genomic_DNA"/>
</dbReference>
<organism evidence="1 2">
    <name type="scientific">Mythimna loreyi</name>
    <dbReference type="NCBI Taxonomy" id="667449"/>
    <lineage>
        <taxon>Eukaryota</taxon>
        <taxon>Metazoa</taxon>
        <taxon>Ecdysozoa</taxon>
        <taxon>Arthropoda</taxon>
        <taxon>Hexapoda</taxon>
        <taxon>Insecta</taxon>
        <taxon>Pterygota</taxon>
        <taxon>Neoptera</taxon>
        <taxon>Endopterygota</taxon>
        <taxon>Lepidoptera</taxon>
        <taxon>Glossata</taxon>
        <taxon>Ditrysia</taxon>
        <taxon>Noctuoidea</taxon>
        <taxon>Noctuidae</taxon>
        <taxon>Noctuinae</taxon>
        <taxon>Hadenini</taxon>
        <taxon>Mythimna</taxon>
    </lineage>
</organism>
<comment type="caution">
    <text evidence="1">The sequence shown here is derived from an EMBL/GenBank/DDBJ whole genome shotgun (WGS) entry which is preliminary data.</text>
</comment>
<reference evidence="1" key="1">
    <citation type="submission" date="2023-03" db="EMBL/GenBank/DDBJ databases">
        <title>Chromosome-level genomes of two armyworms, Mythimna separata and Mythimna loreyi, provide insights into the biosynthesis and reception of sex pheromones.</title>
        <authorList>
            <person name="Zhao H."/>
        </authorList>
    </citation>
    <scope>NUCLEOTIDE SEQUENCE</scope>
    <source>
        <strain evidence="1">BeijingLab</strain>
    </source>
</reference>
<dbReference type="Proteomes" id="UP001231649">
    <property type="component" value="Chromosome 26"/>
</dbReference>
<evidence type="ECO:0000313" key="1">
    <source>
        <dbReference type="EMBL" id="KAJ8708083.1"/>
    </source>
</evidence>
<proteinExistence type="predicted"/>
<evidence type="ECO:0000313" key="2">
    <source>
        <dbReference type="Proteomes" id="UP001231649"/>
    </source>
</evidence>
<name>A0ACC2Q6F8_9NEOP</name>
<keyword evidence="2" id="KW-1185">Reference proteome</keyword>
<accession>A0ACC2Q6F8</accession>
<sequence>MDHFSVVASLVLFGLFLITSPAEGFVRRYHYIDLIDQRLQASPWRRLTRQDIMDAGISKEDNRLDSREFVVRTPDNEDVRSSPKHKKNDDVGAKRDGTYDYPTGQEPKVYDTLAGPNATESPENEKRVEEVATNCGTENNTNEPNENEINAIAIAFLPSKY</sequence>
<gene>
    <name evidence="1" type="ORF">PYW08_010449</name>
</gene>